<dbReference type="InterPro" id="IPR038648">
    <property type="entry name" value="PHR_sf"/>
</dbReference>
<dbReference type="Gene3D" id="3.30.710.10">
    <property type="entry name" value="Potassium Channel Kv1.1, Chain A"/>
    <property type="match status" value="1"/>
</dbReference>
<dbReference type="SUPFAM" id="SSF54695">
    <property type="entry name" value="POZ domain"/>
    <property type="match status" value="1"/>
</dbReference>
<protein>
    <submittedName>
        <fullName evidence="5">Oidioi.mRNA.OKI2018_I69.chr1.g3549.t1.cds</fullName>
    </submittedName>
</protein>
<dbReference type="InterPro" id="IPR011333">
    <property type="entry name" value="SKP1/BTB/POZ_sf"/>
</dbReference>
<keyword evidence="2" id="KW-0963">Cytoplasm</keyword>
<comment type="subcellular location">
    <subcellularLocation>
        <location evidence="1">Cytoplasm</location>
    </subcellularLocation>
</comment>
<feature type="domain" description="BTB" evidence="4">
    <location>
        <begin position="81"/>
        <end position="149"/>
    </location>
</feature>
<reference evidence="5 6" key="1">
    <citation type="submission" date="2021-04" db="EMBL/GenBank/DDBJ databases">
        <authorList>
            <person name="Bliznina A."/>
        </authorList>
    </citation>
    <scope>NUCLEOTIDE SEQUENCE [LARGE SCALE GENOMIC DNA]</scope>
</reference>
<dbReference type="PANTHER" id="PTHR45774">
    <property type="entry name" value="BTB/POZ DOMAIN-CONTAINING"/>
    <property type="match status" value="1"/>
</dbReference>
<dbReference type="InterPro" id="IPR000210">
    <property type="entry name" value="BTB/POZ_dom"/>
</dbReference>
<feature type="compositionally biased region" description="Polar residues" evidence="3">
    <location>
        <begin position="15"/>
        <end position="27"/>
    </location>
</feature>
<dbReference type="Proteomes" id="UP001158576">
    <property type="component" value="Chromosome 1"/>
</dbReference>
<proteinExistence type="predicted"/>
<evidence type="ECO:0000313" key="5">
    <source>
        <dbReference type="EMBL" id="CAG5107912.1"/>
    </source>
</evidence>
<dbReference type="Gene3D" id="1.25.40.420">
    <property type="match status" value="1"/>
</dbReference>
<evidence type="ECO:0000259" key="4">
    <source>
        <dbReference type="PROSITE" id="PS50097"/>
    </source>
</evidence>
<feature type="region of interest" description="Disordered" evidence="3">
    <location>
        <begin position="1"/>
        <end position="27"/>
    </location>
</feature>
<gene>
    <name evidence="5" type="ORF">OKIOD_LOCUS12314</name>
</gene>
<dbReference type="InterPro" id="IPR011705">
    <property type="entry name" value="BACK"/>
</dbReference>
<dbReference type="SMART" id="SM00225">
    <property type="entry name" value="BTB"/>
    <property type="match status" value="1"/>
</dbReference>
<organism evidence="5 6">
    <name type="scientific">Oikopleura dioica</name>
    <name type="common">Tunicate</name>
    <dbReference type="NCBI Taxonomy" id="34765"/>
    <lineage>
        <taxon>Eukaryota</taxon>
        <taxon>Metazoa</taxon>
        <taxon>Chordata</taxon>
        <taxon>Tunicata</taxon>
        <taxon>Appendicularia</taxon>
        <taxon>Copelata</taxon>
        <taxon>Oikopleuridae</taxon>
        <taxon>Oikopleura</taxon>
    </lineage>
</organism>
<dbReference type="Pfam" id="PF07707">
    <property type="entry name" value="BACK"/>
    <property type="match status" value="1"/>
</dbReference>
<dbReference type="Pfam" id="PF08005">
    <property type="entry name" value="PHR"/>
    <property type="match status" value="1"/>
</dbReference>
<evidence type="ECO:0000256" key="2">
    <source>
        <dbReference type="ARBA" id="ARBA00022490"/>
    </source>
</evidence>
<dbReference type="PROSITE" id="PS50097">
    <property type="entry name" value="BTB"/>
    <property type="match status" value="1"/>
</dbReference>
<accession>A0ABN7SZX3</accession>
<feature type="compositionally biased region" description="Basic residues" evidence="3">
    <location>
        <begin position="1"/>
        <end position="10"/>
    </location>
</feature>
<name>A0ABN7SZX3_OIKDI</name>
<evidence type="ECO:0000256" key="1">
    <source>
        <dbReference type="ARBA" id="ARBA00004496"/>
    </source>
</evidence>
<keyword evidence="6" id="KW-1185">Reference proteome</keyword>
<dbReference type="EMBL" id="OU015566">
    <property type="protein sequence ID" value="CAG5107912.1"/>
    <property type="molecule type" value="Genomic_DNA"/>
</dbReference>
<dbReference type="Pfam" id="PF00651">
    <property type="entry name" value="BTB"/>
    <property type="match status" value="1"/>
</dbReference>
<dbReference type="SMART" id="SM00875">
    <property type="entry name" value="BACK"/>
    <property type="match status" value="1"/>
</dbReference>
<evidence type="ECO:0000256" key="3">
    <source>
        <dbReference type="SAM" id="MobiDB-lite"/>
    </source>
</evidence>
<evidence type="ECO:0000313" key="6">
    <source>
        <dbReference type="Proteomes" id="UP001158576"/>
    </source>
</evidence>
<dbReference type="PANTHER" id="PTHR45774:SF3">
    <property type="entry name" value="BTB (POZ) DOMAIN-CONTAINING 2B-RELATED"/>
    <property type="match status" value="1"/>
</dbReference>
<dbReference type="InterPro" id="IPR012983">
    <property type="entry name" value="PHR"/>
</dbReference>
<dbReference type="Gene3D" id="2.60.120.820">
    <property type="entry name" value="PHR domain"/>
    <property type="match status" value="1"/>
</dbReference>
<sequence length="514" mass="57628">MSNPIRHKFNPQRPSPNSSTISKPPSLKNLSENFSTAVSIHSSKGSLDSEAPKNESEFNWQEKKTTLKARFSHLFNNETLADVHFIVGTDELRIPAHKLVLSAGSAVFDAMFNGDMRHTEPEVVITDIESPAFLVLLRFLYSDESDIGPENVMTTLYTAKKYAVPALENQCIEFLENNLTPDNAFLLLRKKSEKLTVFRSKIFLTFDSQARIFSEEALAERCMECIDQSTEEALAGDGFVDIDFETLLVILKRDSLGIREHRLFSAILRWAGAECARVDLPKNPKNMRKVLEGAVELVRFPLMTIEEFAAGPAQSDVLEKDEVVDIFLHFAAPNPKPTIPYPDHARCCHTGKEEVVSRFSEYASRWGYSGTCDRIRFTVSRKIYVVGLGLYGSIHSGASTEYRVLMQIIHSETNNICGQNEVSFSPDGTPKTFRVMFKEPIEIKPNQFYTASATLNGPDSWYGTKGLAQVKHVGVGEKKTTFTFFYAACNNNGTSVEDGQIPELIFFHSIDSKD</sequence>